<reference evidence="2" key="3">
    <citation type="submission" date="2016-02" db="EMBL/GenBank/DDBJ databases">
        <title>Draft genome of pathogenic Streptomyces sp. in Japan.</title>
        <authorList>
            <person name="Tomihama T."/>
            <person name="Ikenaga M."/>
            <person name="Sakai M."/>
            <person name="Okubo T."/>
            <person name="Ikeda S."/>
        </authorList>
    </citation>
    <scope>NUCLEOTIDE SEQUENCE [LARGE SCALE GENOMIC DNA]</scope>
    <source>
        <strain evidence="2">S58</strain>
    </source>
</reference>
<evidence type="ECO:0000313" key="1">
    <source>
        <dbReference type="EMBL" id="GAQ64036.1"/>
    </source>
</evidence>
<reference evidence="2" key="1">
    <citation type="submission" date="2015-11" db="EMBL/GenBank/DDBJ databases">
        <authorList>
            <consortium name="Cross-ministerial Strategic Innovation Promotion Program (SIP) consortium"/>
            <person name="Tomihama T."/>
            <person name="Ikenaga M."/>
            <person name="Sakai M."/>
            <person name="Okubo T."/>
            <person name="Ikeda S."/>
        </authorList>
    </citation>
    <scope>NUCLEOTIDE SEQUENCE [LARGE SCALE GENOMIC DNA]</scope>
    <source>
        <strain evidence="2">S58</strain>
    </source>
</reference>
<dbReference type="Proteomes" id="UP000067448">
    <property type="component" value="Unassembled WGS sequence"/>
</dbReference>
<dbReference type="OrthoDB" id="5150317at2"/>
<name>A0A100JR16_STRSC</name>
<dbReference type="EMBL" id="BCMM01000021">
    <property type="protein sequence ID" value="GAQ64036.1"/>
    <property type="molecule type" value="Genomic_DNA"/>
</dbReference>
<sequence length="166" mass="18390">MKATIADIRRGDRFTRLAGRGGTYIAVRAAKVTASGKARVWVVEDHSQTVDDDGVMDLADRGRMIDPGSDTPVEIHDRALPIRHTADEPEFTDEPNVHLGGKTDRELRAAELRRRIPELIGKISDLGSERDLLVRQGITAGIPVIELADMTGLSRARIYQIRDGRR</sequence>
<comment type="caution">
    <text evidence="1">The sequence shown here is derived from an EMBL/GenBank/DDBJ whole genome shotgun (WGS) entry which is preliminary data.</text>
</comment>
<gene>
    <name evidence="1" type="ORF">SsS58_04425</name>
</gene>
<protein>
    <submittedName>
        <fullName evidence="1">Uncharacterized protein</fullName>
    </submittedName>
</protein>
<dbReference type="RefSeq" id="WP_059081588.1">
    <property type="nucleotide sequence ID" value="NZ_BCMM01000021.1"/>
</dbReference>
<reference evidence="1 2" key="2">
    <citation type="journal article" date="2016" name="Genome Announc.">
        <title>Draft Genome Sequences of Streptomyces scabiei S58, Streptomyces turgidiscabies T45, and Streptomyces acidiscabies a10, the Pathogens of Potato Common Scab, Isolated in Japan.</title>
        <authorList>
            <person name="Tomihama T."/>
            <person name="Nishi Y."/>
            <person name="Sakai M."/>
            <person name="Ikenaga M."/>
            <person name="Okubo T."/>
            <person name="Ikeda S."/>
        </authorList>
    </citation>
    <scope>NUCLEOTIDE SEQUENCE [LARGE SCALE GENOMIC DNA]</scope>
    <source>
        <strain evidence="1 2">S58</strain>
    </source>
</reference>
<evidence type="ECO:0000313" key="2">
    <source>
        <dbReference type="Proteomes" id="UP000067448"/>
    </source>
</evidence>
<accession>A0A100JR16</accession>
<organism evidence="1 2">
    <name type="scientific">Streptomyces scabiei</name>
    <dbReference type="NCBI Taxonomy" id="1930"/>
    <lineage>
        <taxon>Bacteria</taxon>
        <taxon>Bacillati</taxon>
        <taxon>Actinomycetota</taxon>
        <taxon>Actinomycetes</taxon>
        <taxon>Kitasatosporales</taxon>
        <taxon>Streptomycetaceae</taxon>
        <taxon>Streptomyces</taxon>
    </lineage>
</organism>
<dbReference type="AlphaFoldDB" id="A0A100JR16"/>
<proteinExistence type="predicted"/>